<proteinExistence type="predicted"/>
<dbReference type="Proteomes" id="UP001631969">
    <property type="component" value="Unassembled WGS sequence"/>
</dbReference>
<reference evidence="1" key="1">
    <citation type="submission" date="2024-12" db="EMBL/GenBank/DDBJ databases">
        <authorList>
            <person name="Wu N."/>
        </authorList>
    </citation>
    <scope>NUCLEOTIDE SEQUENCE</scope>
    <source>
        <strain evidence="1">P15</strain>
    </source>
</reference>
<dbReference type="EMBL" id="JBJURJ010000003">
    <property type="protein sequence ID" value="MFM9327731.1"/>
    <property type="molecule type" value="Genomic_DNA"/>
</dbReference>
<gene>
    <name evidence="1" type="ORF">ACI1P1_05370</name>
</gene>
<evidence type="ECO:0000313" key="1">
    <source>
        <dbReference type="EMBL" id="MFM9327731.1"/>
    </source>
</evidence>
<name>A0ACC7NUI5_9BACL</name>
<keyword evidence="2" id="KW-1185">Reference proteome</keyword>
<protein>
    <submittedName>
        <fullName evidence="1">Toxin-antitoxin system HicB family antitoxin</fullName>
    </submittedName>
</protein>
<evidence type="ECO:0000313" key="2">
    <source>
        <dbReference type="Proteomes" id="UP001631969"/>
    </source>
</evidence>
<comment type="caution">
    <text evidence="1">The sequence shown here is derived from an EMBL/GenBank/DDBJ whole genome shotgun (WGS) entry which is preliminary data.</text>
</comment>
<organism evidence="1 2">
    <name type="scientific">Paenibacillus mesotrionivorans</name>
    <dbReference type="NCBI Taxonomy" id="3160968"/>
    <lineage>
        <taxon>Bacteria</taxon>
        <taxon>Bacillati</taxon>
        <taxon>Bacillota</taxon>
        <taxon>Bacilli</taxon>
        <taxon>Bacillales</taxon>
        <taxon>Paenibacillaceae</taxon>
        <taxon>Paenibacillus</taxon>
    </lineage>
</organism>
<accession>A0ACC7NUI5</accession>
<sequence>MAPKKSFPLRIDPKLYEALERWAADEFRSVNGHLEYVLREALRKAGRLPNQPPSPEENTDS</sequence>